<dbReference type="RefSeq" id="WP_050430401.1">
    <property type="nucleotide sequence ID" value="NZ_CP012159.1"/>
</dbReference>
<dbReference type="Proteomes" id="UP000067626">
    <property type="component" value="Chromosome"/>
</dbReference>
<name>A0A0K1EB90_CHOCO</name>
<sequence length="224" mass="23694">MAAQRIALLAGATGLIGGHLLRQLLDGGGYDRVISLGRRTLPDTHPRLEQRVVDFGALSAEAFEGVTDVFCALGTTMKQAGSEAAFRKVDHDAPLALAELSSKAGAQQFLLVSSVGADAGSVTFYLRVKGEVERDVAAVPFASVHIFQPSMLLGERGTHRPAEAIGGAVMRGVQGIMLGPLKRYRPIEASSVAAAMSEAARRGKPGRHVYQYEEIVAFAAAPRN</sequence>
<reference evidence="2 3" key="1">
    <citation type="submission" date="2015-07" db="EMBL/GenBank/DDBJ databases">
        <title>Genome analysis of myxobacterium Chondromyces crocatus Cm c5 reveals a high potential for natural compound synthesis and the genetic basis for the loss of fruiting body formation.</title>
        <authorList>
            <person name="Zaburannyi N."/>
            <person name="Bunk B."/>
            <person name="Maier J."/>
            <person name="Overmann J."/>
            <person name="Mueller R."/>
        </authorList>
    </citation>
    <scope>NUCLEOTIDE SEQUENCE [LARGE SCALE GENOMIC DNA]</scope>
    <source>
        <strain evidence="2 3">Cm c5</strain>
    </source>
</reference>
<dbReference type="SUPFAM" id="SSF51735">
    <property type="entry name" value="NAD(P)-binding Rossmann-fold domains"/>
    <property type="match status" value="1"/>
</dbReference>
<dbReference type="Pfam" id="PF13460">
    <property type="entry name" value="NAD_binding_10"/>
    <property type="match status" value="1"/>
</dbReference>
<feature type="domain" description="NAD(P)-binding" evidence="1">
    <location>
        <begin position="11"/>
        <end position="119"/>
    </location>
</feature>
<dbReference type="InterPro" id="IPR036291">
    <property type="entry name" value="NAD(P)-bd_dom_sf"/>
</dbReference>
<keyword evidence="2" id="KW-0560">Oxidoreductase</keyword>
<dbReference type="STRING" id="52.CMC5_022670"/>
<accession>A0A0K1EB90</accession>
<dbReference type="PANTHER" id="PTHR14097">
    <property type="entry name" value="OXIDOREDUCTASE HTATIP2"/>
    <property type="match status" value="1"/>
</dbReference>
<dbReference type="KEGG" id="ccro:CMC5_022670"/>
<dbReference type="GO" id="GO:0016491">
    <property type="term" value="F:oxidoreductase activity"/>
    <property type="evidence" value="ECO:0007669"/>
    <property type="project" value="UniProtKB-KW"/>
</dbReference>
<dbReference type="PANTHER" id="PTHR14097:SF7">
    <property type="entry name" value="OXIDOREDUCTASE HTATIP2"/>
    <property type="match status" value="1"/>
</dbReference>
<dbReference type="Gene3D" id="3.40.50.720">
    <property type="entry name" value="NAD(P)-binding Rossmann-like Domain"/>
    <property type="match status" value="1"/>
</dbReference>
<evidence type="ECO:0000313" key="2">
    <source>
        <dbReference type="EMBL" id="AKT38125.1"/>
    </source>
</evidence>
<evidence type="ECO:0000259" key="1">
    <source>
        <dbReference type="Pfam" id="PF13460"/>
    </source>
</evidence>
<keyword evidence="3" id="KW-1185">Reference proteome</keyword>
<dbReference type="CDD" id="cd05250">
    <property type="entry name" value="CC3_like_SDR_a"/>
    <property type="match status" value="1"/>
</dbReference>
<dbReference type="AlphaFoldDB" id="A0A0K1EB90"/>
<dbReference type="EC" id="1.-.-.-" evidence="2"/>
<gene>
    <name evidence="2" type="ORF">CMC5_022670</name>
</gene>
<dbReference type="EMBL" id="CP012159">
    <property type="protein sequence ID" value="AKT38125.1"/>
    <property type="molecule type" value="Genomic_DNA"/>
</dbReference>
<proteinExistence type="predicted"/>
<protein>
    <submittedName>
        <fullName evidence="2">Oxidoreductase</fullName>
        <ecNumber evidence="2">1.-.-.-</ecNumber>
    </submittedName>
</protein>
<dbReference type="InterPro" id="IPR016040">
    <property type="entry name" value="NAD(P)-bd_dom"/>
</dbReference>
<organism evidence="2 3">
    <name type="scientific">Chondromyces crocatus</name>
    <dbReference type="NCBI Taxonomy" id="52"/>
    <lineage>
        <taxon>Bacteria</taxon>
        <taxon>Pseudomonadati</taxon>
        <taxon>Myxococcota</taxon>
        <taxon>Polyangia</taxon>
        <taxon>Polyangiales</taxon>
        <taxon>Polyangiaceae</taxon>
        <taxon>Chondromyces</taxon>
    </lineage>
</organism>
<evidence type="ECO:0000313" key="3">
    <source>
        <dbReference type="Proteomes" id="UP000067626"/>
    </source>
</evidence>
<dbReference type="OrthoDB" id="9798632at2"/>